<evidence type="ECO:0000256" key="1">
    <source>
        <dbReference type="SAM" id="MobiDB-lite"/>
    </source>
</evidence>
<dbReference type="OrthoDB" id="5599902at2759"/>
<feature type="non-terminal residue" evidence="4">
    <location>
        <position position="469"/>
    </location>
</feature>
<feature type="domain" description="DUF8032" evidence="2">
    <location>
        <begin position="24"/>
        <end position="118"/>
    </location>
</feature>
<dbReference type="RefSeq" id="XP_033459536.1">
    <property type="nucleotide sequence ID" value="XM_033600551.1"/>
</dbReference>
<feature type="region of interest" description="Disordered" evidence="1">
    <location>
        <begin position="135"/>
        <end position="287"/>
    </location>
</feature>
<evidence type="ECO:0000259" key="2">
    <source>
        <dbReference type="Pfam" id="PF26087"/>
    </source>
</evidence>
<reference evidence="4" key="2">
    <citation type="submission" date="2020-04" db="EMBL/GenBank/DDBJ databases">
        <authorList>
            <consortium name="NCBI Genome Project"/>
        </authorList>
    </citation>
    <scope>NUCLEOTIDE SEQUENCE</scope>
    <source>
        <strain evidence="4">CBS 342.82</strain>
    </source>
</reference>
<feature type="compositionally biased region" description="Polar residues" evidence="1">
    <location>
        <begin position="224"/>
        <end position="238"/>
    </location>
</feature>
<feature type="non-terminal residue" evidence="4">
    <location>
        <position position="1"/>
    </location>
</feature>
<dbReference type="GeneID" id="54358351"/>
<gene>
    <name evidence="4" type="ORF">K489DRAFT_305839</name>
</gene>
<proteinExistence type="predicted"/>
<feature type="compositionally biased region" description="Basic and acidic residues" evidence="1">
    <location>
        <begin position="257"/>
        <end position="276"/>
    </location>
</feature>
<keyword evidence="3" id="KW-1185">Reference proteome</keyword>
<evidence type="ECO:0000313" key="4">
    <source>
        <dbReference type="RefSeq" id="XP_033459536.1"/>
    </source>
</evidence>
<dbReference type="AlphaFoldDB" id="A0A6J3M3C5"/>
<evidence type="ECO:0000313" key="3">
    <source>
        <dbReference type="Proteomes" id="UP000504637"/>
    </source>
</evidence>
<protein>
    <recommendedName>
        <fullName evidence="2">DUF8032 domain-containing protein</fullName>
    </recommendedName>
</protein>
<dbReference type="Pfam" id="PF26087">
    <property type="entry name" value="DUF8032"/>
    <property type="match status" value="1"/>
</dbReference>
<reference evidence="4" key="3">
    <citation type="submission" date="2025-08" db="UniProtKB">
        <authorList>
            <consortium name="RefSeq"/>
        </authorList>
    </citation>
    <scope>IDENTIFICATION</scope>
    <source>
        <strain evidence="4">CBS 342.82</strain>
    </source>
</reference>
<dbReference type="Proteomes" id="UP000504637">
    <property type="component" value="Unplaced"/>
</dbReference>
<name>A0A6J3M3C5_9PEZI</name>
<dbReference type="InterPro" id="IPR058345">
    <property type="entry name" value="DUF8032"/>
</dbReference>
<accession>A0A6J3M3C5</accession>
<dbReference type="PANTHER" id="PTHR22949">
    <property type="entry name" value="WHITE COLLAR 2 PROTEIN WC2"/>
    <property type="match status" value="1"/>
</dbReference>
<organism evidence="4">
    <name type="scientific">Dissoconium aciculare CBS 342.82</name>
    <dbReference type="NCBI Taxonomy" id="1314786"/>
    <lineage>
        <taxon>Eukaryota</taxon>
        <taxon>Fungi</taxon>
        <taxon>Dikarya</taxon>
        <taxon>Ascomycota</taxon>
        <taxon>Pezizomycotina</taxon>
        <taxon>Dothideomycetes</taxon>
        <taxon>Dothideomycetidae</taxon>
        <taxon>Mycosphaerellales</taxon>
        <taxon>Dissoconiaceae</taxon>
        <taxon>Dissoconium</taxon>
    </lineage>
</organism>
<sequence length="469" mass="52297">NGSIAPGPIPATTPLVVKQDENGVQWIAFQYSRDRVKLEYTMRCDVESVDVDSLSPEFKSSNCVYPRACCPKDQYKGNRYHYESECNGVGWALAELNPTLRDKRGLIQRAVDSWRNSNRDPRLRSRRVRRMAKITTRNSAKTPSGPQMQYPLPSNPPMIGMQAPPGMPQNRPLHDAAGNAGPHHHNADGNNTGGGNDASAGPEYSYSPNFHQHRPASSLDHTEQFSIPRSSQHFSSVFPQMPTPEQHASTSAPLPSEQRRNDTSREPASKTTEAHNGEAGQDIFGGPLVPNRRQVLVENFHKADKTRVTMAFEKCKMEELPDSHLKANAVFPRSYFPRSMVSPPASPRGRVVGRWDDFDDGSAMPPNEGMPVMSTSLVAVPLLDGSVSHLSVPQMTTSRRAKEFGLNELSQKLSWTRSQLLSGKTTMLQRALNGHRVVNYENQAKAGYDDDSIPSYYIVRPGKRRWQQR</sequence>
<feature type="compositionally biased region" description="Polar residues" evidence="1">
    <location>
        <begin position="135"/>
        <end position="147"/>
    </location>
</feature>
<dbReference type="PANTHER" id="PTHR22949:SF0">
    <property type="entry name" value="RE27538P"/>
    <property type="match status" value="1"/>
</dbReference>
<reference evidence="4" key="1">
    <citation type="submission" date="2020-01" db="EMBL/GenBank/DDBJ databases">
        <authorList>
            <consortium name="DOE Joint Genome Institute"/>
            <person name="Haridas S."/>
            <person name="Albert R."/>
            <person name="Binder M."/>
            <person name="Bloem J."/>
            <person name="Labutti K."/>
            <person name="Salamov A."/>
            <person name="Andreopoulos B."/>
            <person name="Baker S.E."/>
            <person name="Barry K."/>
            <person name="Bills G."/>
            <person name="Bluhm B.H."/>
            <person name="Cannon C."/>
            <person name="Castanera R."/>
            <person name="Culley D.E."/>
            <person name="Daum C."/>
            <person name="Ezra D."/>
            <person name="Gonzalez J.B."/>
            <person name="Henrissat B."/>
            <person name="Kuo A."/>
            <person name="Liang C."/>
            <person name="Lipzen A."/>
            <person name="Lutzoni F."/>
            <person name="Magnuson J."/>
            <person name="Mondo S."/>
            <person name="Nolan M."/>
            <person name="Ohm R."/>
            <person name="Pangilinan J."/>
            <person name="Park H.-J."/>
            <person name="Ramirez L."/>
            <person name="Alfaro M."/>
            <person name="Sun H."/>
            <person name="Tritt A."/>
            <person name="Yoshinaga Y."/>
            <person name="Zwiers L.-H."/>
            <person name="Turgeon B.G."/>
            <person name="Goodwin S.B."/>
            <person name="Spatafora J.W."/>
            <person name="Crous P.W."/>
            <person name="Grigoriev I.V."/>
        </authorList>
    </citation>
    <scope>NUCLEOTIDE SEQUENCE</scope>
    <source>
        <strain evidence="4">CBS 342.82</strain>
    </source>
</reference>